<protein>
    <submittedName>
        <fullName evidence="1">Uncharacterized protein</fullName>
    </submittedName>
</protein>
<gene>
    <name evidence="1" type="ORF">SAMN05216313_1776</name>
</gene>
<accession>A0A1I0KF40</accession>
<name>A0A1I0KF40_9FIRM</name>
<dbReference type="EMBL" id="FOIM01000077">
    <property type="protein sequence ID" value="SEU23059.1"/>
    <property type="molecule type" value="Genomic_DNA"/>
</dbReference>
<organism evidence="1 2">
    <name type="scientific">Enterocloster lavalensis</name>
    <dbReference type="NCBI Taxonomy" id="460384"/>
    <lineage>
        <taxon>Bacteria</taxon>
        <taxon>Bacillati</taxon>
        <taxon>Bacillota</taxon>
        <taxon>Clostridia</taxon>
        <taxon>Lachnospirales</taxon>
        <taxon>Lachnospiraceae</taxon>
        <taxon>Enterocloster</taxon>
    </lineage>
</organism>
<sequence>MRITPLPYEFIKKTKKMANDNHLSSVTLYNVIMNKTNSYNNAFLILDNKKFILIFISYDYQLMIPSIP</sequence>
<reference evidence="2" key="1">
    <citation type="submission" date="2016-10" db="EMBL/GenBank/DDBJ databases">
        <authorList>
            <person name="Varghese N."/>
            <person name="Submissions S."/>
        </authorList>
    </citation>
    <scope>NUCLEOTIDE SEQUENCE [LARGE SCALE GENOMIC DNA]</scope>
    <source>
        <strain evidence="2">NLAE-zl-G277</strain>
    </source>
</reference>
<keyword evidence="2" id="KW-1185">Reference proteome</keyword>
<proteinExistence type="predicted"/>
<evidence type="ECO:0000313" key="1">
    <source>
        <dbReference type="EMBL" id="SEU23059.1"/>
    </source>
</evidence>
<dbReference type="AlphaFoldDB" id="A0A1I0KF40"/>
<evidence type="ECO:0000313" key="2">
    <source>
        <dbReference type="Proteomes" id="UP000198508"/>
    </source>
</evidence>
<dbReference type="Proteomes" id="UP000198508">
    <property type="component" value="Unassembled WGS sequence"/>
</dbReference>